<accession>Q05HZ5</accession>
<protein>
    <submittedName>
        <fullName evidence="1">ISXo8 transposase</fullName>
    </submittedName>
</protein>
<gene>
    <name evidence="1" type="ordered locus">XOO4798</name>
</gene>
<dbReference type="AlphaFoldDB" id="Q05HZ5"/>
<organism evidence="1 2">
    <name type="scientific">Xanthomonas oryzae pv. oryzae (strain KACC10331 / KXO85)</name>
    <dbReference type="NCBI Taxonomy" id="291331"/>
    <lineage>
        <taxon>Bacteria</taxon>
        <taxon>Pseudomonadati</taxon>
        <taxon>Pseudomonadota</taxon>
        <taxon>Gammaproteobacteria</taxon>
        <taxon>Lysobacterales</taxon>
        <taxon>Lysobacteraceae</taxon>
        <taxon>Xanthomonas</taxon>
    </lineage>
</organism>
<keyword evidence="2" id="KW-1185">Reference proteome</keyword>
<evidence type="ECO:0000313" key="1">
    <source>
        <dbReference type="EMBL" id="ABJ89938.1"/>
    </source>
</evidence>
<reference evidence="1 2" key="1">
    <citation type="journal article" date="2005" name="Nucleic Acids Res.">
        <title>The genome sequence of Xanthomonas oryzae pathovar oryzae KACC10331, the bacterial blight pathogen of rice.</title>
        <authorList>
            <person name="Lee B.M."/>
            <person name="Park Y.J."/>
            <person name="Park D.S."/>
            <person name="Kang H.W."/>
            <person name="Kim J.G."/>
            <person name="Song E.S."/>
            <person name="Park I.C."/>
            <person name="Yoon U.H."/>
            <person name="Hahn J.H."/>
            <person name="Koo B.S."/>
            <person name="Lee G.B."/>
            <person name="Kim H."/>
            <person name="Park H.S."/>
            <person name="Yoon K.O."/>
            <person name="Kim J.H."/>
            <person name="Jung C.H."/>
            <person name="Koh N.H."/>
            <person name="Seo J.S."/>
            <person name="Go S.J."/>
        </authorList>
    </citation>
    <scope>NUCLEOTIDE SEQUENCE [LARGE SCALE GENOMIC DNA]</scope>
    <source>
        <strain evidence="2">KACC10331 / KXO85</strain>
    </source>
</reference>
<evidence type="ECO:0000313" key="2">
    <source>
        <dbReference type="Proteomes" id="UP000006735"/>
    </source>
</evidence>
<sequence length="35" mass="3935">MRDSAHAPISVHEVAQSLPARTYLISTIFQHSRSQ</sequence>
<proteinExistence type="predicted"/>
<dbReference type="HOGENOM" id="CLU_3368106_0_0_6"/>
<dbReference type="EMBL" id="AE013598">
    <property type="protein sequence ID" value="ABJ89938.1"/>
    <property type="molecule type" value="Genomic_DNA"/>
</dbReference>
<name>Q05HZ5_XANOR</name>
<dbReference type="Proteomes" id="UP000006735">
    <property type="component" value="Chromosome"/>
</dbReference>
<dbReference type="KEGG" id="xoo:XOO4798"/>